<evidence type="ECO:0000313" key="4">
    <source>
        <dbReference type="Proteomes" id="UP000292085"/>
    </source>
</evidence>
<proteinExistence type="inferred from homology"/>
<dbReference type="RefSeq" id="WP_130157030.1">
    <property type="nucleotide sequence ID" value="NZ_SGIS01000013.1"/>
</dbReference>
<evidence type="ECO:0000313" key="3">
    <source>
        <dbReference type="EMBL" id="RZF64520.1"/>
    </source>
</evidence>
<keyword evidence="4" id="KW-1185">Reference proteome</keyword>
<reference evidence="3 4" key="1">
    <citation type="submission" date="2019-02" db="EMBL/GenBank/DDBJ databases">
        <authorList>
            <person name="Li Y."/>
        </authorList>
    </citation>
    <scope>NUCLEOTIDE SEQUENCE [LARGE SCALE GENOMIC DNA]</scope>
    <source>
        <strain evidence="3 4">3-7</strain>
    </source>
</reference>
<evidence type="ECO:0000256" key="1">
    <source>
        <dbReference type="ARBA" id="ARBA00022649"/>
    </source>
</evidence>
<dbReference type="Proteomes" id="UP000292085">
    <property type="component" value="Unassembled WGS sequence"/>
</dbReference>
<dbReference type="PIRSF" id="PIRSF029218">
    <property type="entry name" value="ParE"/>
    <property type="match status" value="1"/>
</dbReference>
<dbReference type="InterPro" id="IPR035093">
    <property type="entry name" value="RelE/ParE_toxin_dom_sf"/>
</dbReference>
<name>A0A4Q6XVX2_9SPHN</name>
<dbReference type="Gene3D" id="3.30.2310.20">
    <property type="entry name" value="RelE-like"/>
    <property type="match status" value="1"/>
</dbReference>
<dbReference type="EMBL" id="SGIS01000013">
    <property type="protein sequence ID" value="RZF64520.1"/>
    <property type="molecule type" value="Genomic_DNA"/>
</dbReference>
<protein>
    <recommendedName>
        <fullName evidence="2">Toxin</fullName>
    </recommendedName>
</protein>
<organism evidence="3 4">
    <name type="scientific">Sphingomonas populi</name>
    <dbReference type="NCBI Taxonomy" id="2484750"/>
    <lineage>
        <taxon>Bacteria</taxon>
        <taxon>Pseudomonadati</taxon>
        <taxon>Pseudomonadota</taxon>
        <taxon>Alphaproteobacteria</taxon>
        <taxon>Sphingomonadales</taxon>
        <taxon>Sphingomonadaceae</taxon>
        <taxon>Sphingomonas</taxon>
    </lineage>
</organism>
<dbReference type="InterPro" id="IPR007712">
    <property type="entry name" value="RelE/ParE_toxin"/>
</dbReference>
<dbReference type="Pfam" id="PF05016">
    <property type="entry name" value="ParE_toxin"/>
    <property type="match status" value="1"/>
</dbReference>
<keyword evidence="1" id="KW-1277">Toxin-antitoxin system</keyword>
<accession>A0A4Q6XVX2</accession>
<gene>
    <name evidence="3" type="ORF">EWE75_10110</name>
</gene>
<sequence>MAEFRLSPKAQRDIEDIFEYTVKRWSLAQALHYTDLLEAACASLADAPHRSQDCAAIRPGYRRRTVAQHVIYFKQTLYGIAIIRILHQHMDQTRHL</sequence>
<dbReference type="OrthoDB" id="7173315at2"/>
<evidence type="ECO:0000256" key="2">
    <source>
        <dbReference type="PIRNR" id="PIRNR029218"/>
    </source>
</evidence>
<comment type="similarity">
    <text evidence="2">Belongs to the RelE toxin family.</text>
</comment>
<comment type="caution">
    <text evidence="3">The sequence shown here is derived from an EMBL/GenBank/DDBJ whole genome shotgun (WGS) entry which is preliminary data.</text>
</comment>
<dbReference type="InterPro" id="IPR028344">
    <property type="entry name" value="ParE1/4"/>
</dbReference>
<dbReference type="AlphaFoldDB" id="A0A4Q6XVX2"/>